<organism evidence="2 3">
    <name type="scientific">Fodinibius salinus</name>
    <dbReference type="NCBI Taxonomy" id="860790"/>
    <lineage>
        <taxon>Bacteria</taxon>
        <taxon>Pseudomonadati</taxon>
        <taxon>Balneolota</taxon>
        <taxon>Balneolia</taxon>
        <taxon>Balneolales</taxon>
        <taxon>Balneolaceae</taxon>
        <taxon>Fodinibius</taxon>
    </lineage>
</organism>
<reference evidence="2 3" key="1">
    <citation type="submission" date="2019-07" db="EMBL/GenBank/DDBJ databases">
        <title>Genomic Encyclopedia of Archaeal and Bacterial Type Strains, Phase II (KMG-II): from individual species to whole genera.</title>
        <authorList>
            <person name="Goeker M."/>
        </authorList>
    </citation>
    <scope>NUCLEOTIDE SEQUENCE [LARGE SCALE GENOMIC DNA]</scope>
    <source>
        <strain evidence="2 3">DSM 21935</strain>
    </source>
</reference>
<evidence type="ECO:0000256" key="1">
    <source>
        <dbReference type="SAM" id="Phobius"/>
    </source>
</evidence>
<dbReference type="RefSeq" id="WP_148899603.1">
    <property type="nucleotide sequence ID" value="NZ_VNHY01000004.1"/>
</dbReference>
<dbReference type="AlphaFoldDB" id="A0A5D3YEY4"/>
<keyword evidence="1" id="KW-1133">Transmembrane helix</keyword>
<dbReference type="Proteomes" id="UP000324595">
    <property type="component" value="Unassembled WGS sequence"/>
</dbReference>
<name>A0A5D3YEY4_9BACT</name>
<keyword evidence="1" id="KW-0812">Transmembrane</keyword>
<comment type="caution">
    <text evidence="2">The sequence shown here is derived from an EMBL/GenBank/DDBJ whole genome shotgun (WGS) entry which is preliminary data.</text>
</comment>
<feature type="transmembrane region" description="Helical" evidence="1">
    <location>
        <begin position="292"/>
        <end position="313"/>
    </location>
</feature>
<keyword evidence="1" id="KW-0472">Membrane</keyword>
<evidence type="ECO:0000313" key="3">
    <source>
        <dbReference type="Proteomes" id="UP000324595"/>
    </source>
</evidence>
<sequence>MPFHNDFENLNDFLGENTFRFDGGRIQIECEPGERQGLQNYVEGSGFDTRPEGTDGFSFRLHHDQFDIFFNEDDFKSNFHTSESRRDIYLVQTSINGAIRFSHDEQKALNHDGEPLAYYFFNNYFSYEKVKTILDDSRIVDHKDGSTGQFILLSSKQGKFRLGYNNVTPNFNVNEDLSDKPQKLKDVLENGNDYFRFLKEVMISRLGTEDKPDRAYNFFVELDSFIEEANRNYEVFLNKFDFAKLRDELRQEKEKYLSSVQELISKLFNKVVSVPISISAAAFALYRVKENSVLSILVVVGYVAYAIFTSYLLKIAWDDTQEIESDFEDDIDKIESKSPLNEEDIKSVNQKMSRRFNYLRTSIVLVGVIIIGFAIAITTIGVGFIASSLAAWMKFFVLIIPTAIILTLVGVVL</sequence>
<feature type="transmembrane region" description="Helical" evidence="1">
    <location>
        <begin position="392"/>
        <end position="412"/>
    </location>
</feature>
<protein>
    <submittedName>
        <fullName evidence="2">Uncharacterized protein</fullName>
    </submittedName>
</protein>
<gene>
    <name evidence="2" type="ORF">LX73_2283</name>
</gene>
<feature type="transmembrane region" description="Helical" evidence="1">
    <location>
        <begin position="362"/>
        <end position="386"/>
    </location>
</feature>
<dbReference type="EMBL" id="VNHY01000004">
    <property type="protein sequence ID" value="TYP92037.1"/>
    <property type="molecule type" value="Genomic_DNA"/>
</dbReference>
<evidence type="ECO:0000313" key="2">
    <source>
        <dbReference type="EMBL" id="TYP92037.1"/>
    </source>
</evidence>
<accession>A0A5D3YEY4</accession>
<proteinExistence type="predicted"/>
<keyword evidence="3" id="KW-1185">Reference proteome</keyword>